<evidence type="ECO:0000256" key="6">
    <source>
        <dbReference type="ARBA" id="ARBA00022801"/>
    </source>
</evidence>
<proteinExistence type="predicted"/>
<organism evidence="14 15">
    <name type="scientific">Aquimarina aggregata</name>
    <dbReference type="NCBI Taxonomy" id="1642818"/>
    <lineage>
        <taxon>Bacteria</taxon>
        <taxon>Pseudomonadati</taxon>
        <taxon>Bacteroidota</taxon>
        <taxon>Flavobacteriia</taxon>
        <taxon>Flavobacteriales</taxon>
        <taxon>Flavobacteriaceae</taxon>
        <taxon>Aquimarina</taxon>
    </lineage>
</organism>
<dbReference type="OrthoDB" id="9760358at2"/>
<dbReference type="InterPro" id="IPR003439">
    <property type="entry name" value="ABC_transporter-like_ATP-bd"/>
</dbReference>
<dbReference type="PROSITE" id="PS50929">
    <property type="entry name" value="ABC_TM1F"/>
    <property type="match status" value="1"/>
</dbReference>
<dbReference type="InterPro" id="IPR017871">
    <property type="entry name" value="ABC_transporter-like_CS"/>
</dbReference>
<feature type="domain" description="Peptidase C39" evidence="13">
    <location>
        <begin position="8"/>
        <end position="135"/>
    </location>
</feature>
<evidence type="ECO:0000256" key="9">
    <source>
        <dbReference type="ARBA" id="ARBA00023136"/>
    </source>
</evidence>
<keyword evidence="3" id="KW-1003">Cell membrane</keyword>
<feature type="transmembrane region" description="Helical" evidence="10">
    <location>
        <begin position="313"/>
        <end position="331"/>
    </location>
</feature>
<dbReference type="Pfam" id="PF03412">
    <property type="entry name" value="Peptidase_C39"/>
    <property type="match status" value="1"/>
</dbReference>
<dbReference type="InterPro" id="IPR039421">
    <property type="entry name" value="Type_1_exporter"/>
</dbReference>
<comment type="subcellular location">
    <subcellularLocation>
        <location evidence="1">Cell membrane</location>
        <topology evidence="1">Multi-pass membrane protein</topology>
    </subcellularLocation>
</comment>
<dbReference type="SUPFAM" id="SSF52540">
    <property type="entry name" value="P-loop containing nucleoside triphosphate hydrolases"/>
    <property type="match status" value="1"/>
</dbReference>
<dbReference type="STRING" id="1642818.AWE51_06425"/>
<dbReference type="PROSITE" id="PS00211">
    <property type="entry name" value="ABC_TRANSPORTER_1"/>
    <property type="match status" value="1"/>
</dbReference>
<evidence type="ECO:0000259" key="13">
    <source>
        <dbReference type="PROSITE" id="PS50990"/>
    </source>
</evidence>
<dbReference type="RefSeq" id="WP_066314220.1">
    <property type="nucleotide sequence ID" value="NZ_CANLSS010000013.1"/>
</dbReference>
<dbReference type="CDD" id="cd02418">
    <property type="entry name" value="Peptidase_C39B"/>
    <property type="match status" value="1"/>
</dbReference>
<sequence length="737" mass="84875">MSFQFTHQHDNMDCGPACLSMVASSHGKNYPLKYLKENSSITREGVSLNGIREAGNDIGFDAIATKLNIEELKGRKDYFPAILHWNQNHFVVLRKVSKNIFTNKYYYHIADPAHGLIKLSEQKFLESWYSEDEDGIILFLIPREEFYEKEVVEKEEISIKYILSFLTPYRKQLTYMFLLLLFGSGLTLIFPFLTQMLIDKGVNAKDIDFIFIILSAQLGVFLGTITIDIFRNWLMLYIGTNLSITIISDFIKNILKLPIKFFDTKKKGDFIQRIQDNERIEEFLTSQSLTTFFSIITFVVFFGVFIYYDYKIFVVYLFLTVISVMWSFFWLKKRKRLDYYRFQQRSQDQESIYEIINGVTEMKINQFEDFKRLEWEKIQKKLFNLNIRILRINQIQISGFEFINQLKNIIVTFLAATFVVEGKMTLGALLSVSYIIGQMNSPIDQLISFFRSLQDAKLSLERLNEVQNHPTEEQDDQKKLQNIEAIKENGIKKGIRLVNVSFKYGTAIAPNILENVNLCIPEGKVTAIVGASGSGKTTLMKLLLRFYNPNNGKIFFNDTNILDLSPKSIRENCGVVMQDGYIFSDTIERNIATGDTDIDYKKLAYALKIANIEEYIESLPLKLKTKIGAAGNGISGGQQQRILIARAIYKNPRYIFFDEATSALDAENEKIIHDNLQGFFKNRTVVIIAHRLSTVKNADQIIVLKKGGIVEYGNHQELVSTKGDYYSLVKNQLELGS</sequence>
<dbReference type="GO" id="GO:0015421">
    <property type="term" value="F:ABC-type oligopeptide transporter activity"/>
    <property type="evidence" value="ECO:0007669"/>
    <property type="project" value="TreeGrafter"/>
</dbReference>
<reference evidence="14 15" key="1">
    <citation type="submission" date="2016-01" db="EMBL/GenBank/DDBJ databases">
        <title>The draft genome sequence of Aquimarina sp. RZW4-3-2.</title>
        <authorList>
            <person name="Wang Y."/>
        </authorList>
    </citation>
    <scope>NUCLEOTIDE SEQUENCE [LARGE SCALE GENOMIC DNA]</scope>
    <source>
        <strain evidence="14 15">RZW4-3-2</strain>
    </source>
</reference>
<dbReference type="Proteomes" id="UP000076715">
    <property type="component" value="Unassembled WGS sequence"/>
</dbReference>
<dbReference type="Gene3D" id="3.40.50.300">
    <property type="entry name" value="P-loop containing nucleotide triphosphate hydrolases"/>
    <property type="match status" value="1"/>
</dbReference>
<evidence type="ECO:0000256" key="1">
    <source>
        <dbReference type="ARBA" id="ARBA00004651"/>
    </source>
</evidence>
<dbReference type="PANTHER" id="PTHR43394:SF1">
    <property type="entry name" value="ATP-BINDING CASSETTE SUB-FAMILY B MEMBER 10, MITOCHONDRIAL"/>
    <property type="match status" value="1"/>
</dbReference>
<keyword evidence="4 10" id="KW-0812">Transmembrane</keyword>
<gene>
    <name evidence="14" type="ORF">AWE51_06425</name>
</gene>
<evidence type="ECO:0000256" key="2">
    <source>
        <dbReference type="ARBA" id="ARBA00022448"/>
    </source>
</evidence>
<keyword evidence="7 14" id="KW-0067">ATP-binding</keyword>
<evidence type="ECO:0000256" key="4">
    <source>
        <dbReference type="ARBA" id="ARBA00022692"/>
    </source>
</evidence>
<dbReference type="Gene3D" id="3.90.70.10">
    <property type="entry name" value="Cysteine proteinases"/>
    <property type="match status" value="1"/>
</dbReference>
<dbReference type="SMART" id="SM00382">
    <property type="entry name" value="AAA"/>
    <property type="match status" value="1"/>
</dbReference>
<dbReference type="AlphaFoldDB" id="A0A163AJ25"/>
<evidence type="ECO:0000256" key="3">
    <source>
        <dbReference type="ARBA" id="ARBA00022475"/>
    </source>
</evidence>
<feature type="transmembrane region" description="Helical" evidence="10">
    <location>
        <begin position="173"/>
        <end position="197"/>
    </location>
</feature>
<dbReference type="PROSITE" id="PS50893">
    <property type="entry name" value="ABC_TRANSPORTER_2"/>
    <property type="match status" value="1"/>
</dbReference>
<evidence type="ECO:0000313" key="14">
    <source>
        <dbReference type="EMBL" id="KZS40578.1"/>
    </source>
</evidence>
<keyword evidence="5" id="KW-0547">Nucleotide-binding</keyword>
<dbReference type="Gene3D" id="1.20.1560.10">
    <property type="entry name" value="ABC transporter type 1, transmembrane domain"/>
    <property type="match status" value="1"/>
</dbReference>
<dbReference type="FunFam" id="3.40.50.300:FF:000299">
    <property type="entry name" value="ABC transporter ATP-binding protein/permease"/>
    <property type="match status" value="1"/>
</dbReference>
<evidence type="ECO:0000256" key="10">
    <source>
        <dbReference type="SAM" id="Phobius"/>
    </source>
</evidence>
<feature type="domain" description="ABC transmembrane type-1" evidence="12">
    <location>
        <begin position="176"/>
        <end position="455"/>
    </location>
</feature>
<protein>
    <submittedName>
        <fullName evidence="14">ABC transporter ATP-binding protein</fullName>
    </submittedName>
</protein>
<feature type="transmembrane region" description="Helical" evidence="10">
    <location>
        <begin position="233"/>
        <end position="251"/>
    </location>
</feature>
<dbReference type="InterPro" id="IPR011527">
    <property type="entry name" value="ABC1_TM_dom"/>
</dbReference>
<feature type="transmembrane region" description="Helical" evidence="10">
    <location>
        <begin position="409"/>
        <end position="436"/>
    </location>
</feature>
<dbReference type="GO" id="GO:0005524">
    <property type="term" value="F:ATP binding"/>
    <property type="evidence" value="ECO:0007669"/>
    <property type="project" value="UniProtKB-KW"/>
</dbReference>
<name>A0A163AJ25_9FLAO</name>
<evidence type="ECO:0000256" key="5">
    <source>
        <dbReference type="ARBA" id="ARBA00022741"/>
    </source>
</evidence>
<dbReference type="PANTHER" id="PTHR43394">
    <property type="entry name" value="ATP-DEPENDENT PERMEASE MDL1, MITOCHONDRIAL"/>
    <property type="match status" value="1"/>
</dbReference>
<evidence type="ECO:0000313" key="15">
    <source>
        <dbReference type="Proteomes" id="UP000076715"/>
    </source>
</evidence>
<dbReference type="InterPro" id="IPR005074">
    <property type="entry name" value="Peptidase_C39"/>
</dbReference>
<dbReference type="CDD" id="cd18571">
    <property type="entry name" value="ABC_6TM_peptidase_like"/>
    <property type="match status" value="1"/>
</dbReference>
<feature type="transmembrane region" description="Helical" evidence="10">
    <location>
        <begin position="209"/>
        <end position="227"/>
    </location>
</feature>
<feature type="transmembrane region" description="Helical" evidence="10">
    <location>
        <begin position="289"/>
        <end position="307"/>
    </location>
</feature>
<feature type="domain" description="ABC transporter" evidence="11">
    <location>
        <begin position="495"/>
        <end position="731"/>
    </location>
</feature>
<comment type="caution">
    <text evidence="14">The sequence shown here is derived from an EMBL/GenBank/DDBJ whole genome shotgun (WGS) entry which is preliminary data.</text>
</comment>
<dbReference type="Pfam" id="PF00005">
    <property type="entry name" value="ABC_tran"/>
    <property type="match status" value="1"/>
</dbReference>
<dbReference type="GO" id="GO:0005886">
    <property type="term" value="C:plasma membrane"/>
    <property type="evidence" value="ECO:0007669"/>
    <property type="project" value="UniProtKB-SubCell"/>
</dbReference>
<dbReference type="EMBL" id="LQRT01000013">
    <property type="protein sequence ID" value="KZS40578.1"/>
    <property type="molecule type" value="Genomic_DNA"/>
</dbReference>
<evidence type="ECO:0000259" key="12">
    <source>
        <dbReference type="PROSITE" id="PS50929"/>
    </source>
</evidence>
<evidence type="ECO:0000256" key="8">
    <source>
        <dbReference type="ARBA" id="ARBA00022989"/>
    </source>
</evidence>
<keyword evidence="6" id="KW-0378">Hydrolase</keyword>
<dbReference type="InterPro" id="IPR027417">
    <property type="entry name" value="P-loop_NTPase"/>
</dbReference>
<dbReference type="PROSITE" id="PS50990">
    <property type="entry name" value="PEPTIDASE_C39"/>
    <property type="match status" value="1"/>
</dbReference>
<keyword evidence="2" id="KW-0813">Transport</keyword>
<dbReference type="InterPro" id="IPR003593">
    <property type="entry name" value="AAA+_ATPase"/>
</dbReference>
<dbReference type="GO" id="GO:0016887">
    <property type="term" value="F:ATP hydrolysis activity"/>
    <property type="evidence" value="ECO:0007669"/>
    <property type="project" value="InterPro"/>
</dbReference>
<dbReference type="GO" id="GO:0008233">
    <property type="term" value="F:peptidase activity"/>
    <property type="evidence" value="ECO:0007669"/>
    <property type="project" value="InterPro"/>
</dbReference>
<dbReference type="Pfam" id="PF00664">
    <property type="entry name" value="ABC_membrane"/>
    <property type="match status" value="1"/>
</dbReference>
<dbReference type="SUPFAM" id="SSF90123">
    <property type="entry name" value="ABC transporter transmembrane region"/>
    <property type="match status" value="1"/>
</dbReference>
<keyword evidence="15" id="KW-1185">Reference proteome</keyword>
<keyword evidence="9 10" id="KW-0472">Membrane</keyword>
<accession>A0A163AJ25</accession>
<evidence type="ECO:0000259" key="11">
    <source>
        <dbReference type="PROSITE" id="PS50893"/>
    </source>
</evidence>
<keyword evidence="8 10" id="KW-1133">Transmembrane helix</keyword>
<evidence type="ECO:0000256" key="7">
    <source>
        <dbReference type="ARBA" id="ARBA00022840"/>
    </source>
</evidence>
<dbReference type="InterPro" id="IPR036640">
    <property type="entry name" value="ABC1_TM_sf"/>
</dbReference>
<dbReference type="GO" id="GO:0006508">
    <property type="term" value="P:proteolysis"/>
    <property type="evidence" value="ECO:0007669"/>
    <property type="project" value="InterPro"/>
</dbReference>